<dbReference type="Proteomes" id="UP000078595">
    <property type="component" value="Chromosome 6"/>
</dbReference>
<dbReference type="EMBL" id="CP144535">
    <property type="protein sequence ID" value="WWC62475.1"/>
    <property type="molecule type" value="Genomic_DNA"/>
</dbReference>
<dbReference type="AlphaFoldDB" id="A0A1A6A3J0"/>
<dbReference type="EMBL" id="KI894032">
    <property type="protein sequence ID" value="OBR84624.1"/>
    <property type="molecule type" value="Genomic_DNA"/>
</dbReference>
<accession>A0A1A6A3J0</accession>
<evidence type="ECO:0000256" key="1">
    <source>
        <dbReference type="SAM" id="MobiDB-lite"/>
    </source>
</evidence>
<organism evidence="2">
    <name type="scientific">Kwoniella dejecticola CBS 10117</name>
    <dbReference type="NCBI Taxonomy" id="1296121"/>
    <lineage>
        <taxon>Eukaryota</taxon>
        <taxon>Fungi</taxon>
        <taxon>Dikarya</taxon>
        <taxon>Basidiomycota</taxon>
        <taxon>Agaricomycotina</taxon>
        <taxon>Tremellomycetes</taxon>
        <taxon>Tremellales</taxon>
        <taxon>Cryptococcaceae</taxon>
        <taxon>Kwoniella</taxon>
    </lineage>
</organism>
<evidence type="ECO:0000313" key="4">
    <source>
        <dbReference type="Proteomes" id="UP000078595"/>
    </source>
</evidence>
<evidence type="ECO:0000313" key="2">
    <source>
        <dbReference type="EMBL" id="OBR84624.1"/>
    </source>
</evidence>
<reference evidence="3" key="2">
    <citation type="submission" date="2013-07" db="EMBL/GenBank/DDBJ databases">
        <authorList>
            <consortium name="The Broad Institute Genome Sequencing Platform"/>
            <person name="Cuomo C."/>
            <person name="Litvintseva A."/>
            <person name="Chen Y."/>
            <person name="Heitman J."/>
            <person name="Sun S."/>
            <person name="Springer D."/>
            <person name="Dromer F."/>
            <person name="Young S.K."/>
            <person name="Zeng Q."/>
            <person name="Gargeya S."/>
            <person name="Fitzgerald M."/>
            <person name="Abouelleil A."/>
            <person name="Alvarado L."/>
            <person name="Berlin A.M."/>
            <person name="Chapman S.B."/>
            <person name="Dewar J."/>
            <person name="Goldberg J."/>
            <person name="Griggs A."/>
            <person name="Gujja S."/>
            <person name="Hansen M."/>
            <person name="Howarth C."/>
            <person name="Imamovic A."/>
            <person name="Larimer J."/>
            <person name="McCowan C."/>
            <person name="Murphy C."/>
            <person name="Pearson M."/>
            <person name="Priest M."/>
            <person name="Roberts A."/>
            <person name="Saif S."/>
            <person name="Shea T."/>
            <person name="Sykes S."/>
            <person name="Wortman J."/>
            <person name="Nusbaum C."/>
            <person name="Birren B."/>
        </authorList>
    </citation>
    <scope>NUCLEOTIDE SEQUENCE</scope>
    <source>
        <strain evidence="3">CBS 10117</strain>
    </source>
</reference>
<protein>
    <submittedName>
        <fullName evidence="2">Uncharacterized protein</fullName>
    </submittedName>
</protein>
<feature type="compositionally biased region" description="Low complexity" evidence="1">
    <location>
        <begin position="70"/>
        <end position="86"/>
    </location>
</feature>
<name>A0A1A6A3J0_9TREE</name>
<sequence>MTLSDRPAIPIPLDIVELIPSANGTATARAVRDTSIASQTVPPMHSSATPAAATAAPTPASTAVTDQRWIPISTTSSISSPGIVSSQPAAVPQMDPKKPISSADLSGNRKNKEGKLKTKWTQLSMRGIIRVDIDRIAKAFTPRHAVNYSMNA</sequence>
<dbReference type="RefSeq" id="XP_018262466.1">
    <property type="nucleotide sequence ID" value="XM_018408775.1"/>
</dbReference>
<reference evidence="2" key="1">
    <citation type="submission" date="2013-07" db="EMBL/GenBank/DDBJ databases">
        <title>The Genome Sequence of Cryptococcus dejecticola CBS10117.</title>
        <authorList>
            <consortium name="The Broad Institute Genome Sequencing Platform"/>
            <person name="Cuomo C."/>
            <person name="Litvintseva A."/>
            <person name="Chen Y."/>
            <person name="Heitman J."/>
            <person name="Sun S."/>
            <person name="Springer D."/>
            <person name="Dromer F."/>
            <person name="Young S.K."/>
            <person name="Zeng Q."/>
            <person name="Gargeya S."/>
            <person name="Fitzgerald M."/>
            <person name="Abouelleil A."/>
            <person name="Alvarado L."/>
            <person name="Berlin A.M."/>
            <person name="Chapman S.B."/>
            <person name="Dewar J."/>
            <person name="Goldberg J."/>
            <person name="Griggs A."/>
            <person name="Gujja S."/>
            <person name="Hansen M."/>
            <person name="Howarth C."/>
            <person name="Imamovic A."/>
            <person name="Larimer J."/>
            <person name="McCowan C."/>
            <person name="Murphy C."/>
            <person name="Pearson M."/>
            <person name="Priest M."/>
            <person name="Roberts A."/>
            <person name="Saif S."/>
            <person name="Shea T."/>
            <person name="Sykes S."/>
            <person name="Wortman J."/>
            <person name="Nusbaum C."/>
            <person name="Birren B."/>
        </authorList>
    </citation>
    <scope>NUCLEOTIDE SEQUENCE [LARGE SCALE GENOMIC DNA]</scope>
    <source>
        <strain evidence="2">CBS 10117</strain>
    </source>
</reference>
<dbReference type="VEuPathDB" id="FungiDB:I303_05483"/>
<reference evidence="3" key="3">
    <citation type="submission" date="2024-02" db="EMBL/GenBank/DDBJ databases">
        <title>Comparative genomics of Cryptococcus and Kwoniella reveals pathogenesis evolution and contrasting modes of karyotype evolution via chromosome fusion or intercentromeric recombination.</title>
        <authorList>
            <person name="Coelho M.A."/>
            <person name="David-Palma M."/>
            <person name="Shea T."/>
            <person name="Bowers K."/>
            <person name="McGinley-Smith S."/>
            <person name="Mohammad A.W."/>
            <person name="Gnirke A."/>
            <person name="Yurkov A.M."/>
            <person name="Nowrousian M."/>
            <person name="Sun S."/>
            <person name="Cuomo C.A."/>
            <person name="Heitman J."/>
        </authorList>
    </citation>
    <scope>NUCLEOTIDE SEQUENCE</scope>
    <source>
        <strain evidence="3">CBS 10117</strain>
    </source>
</reference>
<dbReference type="KEGG" id="kdj:28969182"/>
<evidence type="ECO:0000313" key="3">
    <source>
        <dbReference type="EMBL" id="WWC62475.1"/>
    </source>
</evidence>
<feature type="compositionally biased region" description="Low complexity" evidence="1">
    <location>
        <begin position="46"/>
        <end position="63"/>
    </location>
</feature>
<proteinExistence type="predicted"/>
<gene>
    <name evidence="2" type="ORF">I303_05483</name>
    <name evidence="3" type="ORF">I303_105071</name>
</gene>
<dbReference type="GeneID" id="28969182"/>
<keyword evidence="4" id="KW-1185">Reference proteome</keyword>
<feature type="region of interest" description="Disordered" evidence="1">
    <location>
        <begin position="38"/>
        <end position="115"/>
    </location>
</feature>